<protein>
    <recommendedName>
        <fullName evidence="2">Borealin N-terminal domain-containing protein</fullName>
    </recommendedName>
</protein>
<evidence type="ECO:0000259" key="2">
    <source>
        <dbReference type="Pfam" id="PF10444"/>
    </source>
</evidence>
<evidence type="ECO:0000313" key="4">
    <source>
        <dbReference type="Proteomes" id="UP001497600"/>
    </source>
</evidence>
<gene>
    <name evidence="3" type="ORF">CAAN4_A03620</name>
</gene>
<accession>A0ABP0E6X7</accession>
<sequence length="132" mass="15519">MKLYTKEEKEKLIEYFKKDSENRIRRLEEQYATIAQESETRILRRLNNVSATLWNVKLKDVLAIERHHKPTIKHLLADIRALHQESSFISYNDSSSADHTRNSVRPLRSVSLRDPHSRVSKPPSKRTTSSHQ</sequence>
<dbReference type="Pfam" id="PF10444">
    <property type="entry name" value="Nbl1_Borealin_N"/>
    <property type="match status" value="1"/>
</dbReference>
<evidence type="ECO:0000256" key="1">
    <source>
        <dbReference type="SAM" id="MobiDB-lite"/>
    </source>
</evidence>
<keyword evidence="4" id="KW-1185">Reference proteome</keyword>
<dbReference type="Proteomes" id="UP001497600">
    <property type="component" value="Chromosome A"/>
</dbReference>
<feature type="domain" description="Borealin N-terminal" evidence="2">
    <location>
        <begin position="8"/>
        <end position="63"/>
    </location>
</feature>
<evidence type="ECO:0000313" key="3">
    <source>
        <dbReference type="EMBL" id="CAK7892604.1"/>
    </source>
</evidence>
<proteinExistence type="predicted"/>
<organism evidence="3 4">
    <name type="scientific">[Candida] anglica</name>
    <dbReference type="NCBI Taxonomy" id="148631"/>
    <lineage>
        <taxon>Eukaryota</taxon>
        <taxon>Fungi</taxon>
        <taxon>Dikarya</taxon>
        <taxon>Ascomycota</taxon>
        <taxon>Saccharomycotina</taxon>
        <taxon>Pichiomycetes</taxon>
        <taxon>Debaryomycetaceae</taxon>
        <taxon>Kurtzmaniella</taxon>
    </lineage>
</organism>
<feature type="region of interest" description="Disordered" evidence="1">
    <location>
        <begin position="91"/>
        <end position="132"/>
    </location>
</feature>
<dbReference type="InterPro" id="IPR018851">
    <property type="entry name" value="Borealin_N"/>
</dbReference>
<dbReference type="EMBL" id="OZ004253">
    <property type="protein sequence ID" value="CAK7892604.1"/>
    <property type="molecule type" value="Genomic_DNA"/>
</dbReference>
<reference evidence="3 4" key="1">
    <citation type="submission" date="2024-01" db="EMBL/GenBank/DDBJ databases">
        <authorList>
            <consortium name="Genoscope - CEA"/>
            <person name="William W."/>
        </authorList>
    </citation>
    <scope>NUCLEOTIDE SEQUENCE [LARGE SCALE GENOMIC DNA]</scope>
    <source>
        <strain evidence="3 4">29B2s-10</strain>
    </source>
</reference>
<name>A0ABP0E6X7_9ASCO</name>